<dbReference type="KEGG" id="tvl:FAZ95_03165"/>
<evidence type="ECO:0000313" key="1">
    <source>
        <dbReference type="EMBL" id="QCP51621.1"/>
    </source>
</evidence>
<evidence type="ECO:0000313" key="2">
    <source>
        <dbReference type="Proteomes" id="UP000298656"/>
    </source>
</evidence>
<sequence length="87" mass="10101">MNNTKVQSLRCQVEKWLTPTTQVHVTAFGRTHLDGGRYVCIETRQPAGSRALFFFRHDDGCWRVFPPAADARRFRMRREITFAGITD</sequence>
<accession>A0A4P8ITJ1</accession>
<reference evidence="1 2" key="1">
    <citation type="submission" date="2019-05" db="EMBL/GenBank/DDBJ databases">
        <title>Burkholderia sp. DHOD12, isolated from subtropical forest soil.</title>
        <authorList>
            <person name="Gao Z.-H."/>
            <person name="Qiu L.-H."/>
        </authorList>
    </citation>
    <scope>NUCLEOTIDE SEQUENCE [LARGE SCALE GENOMIC DNA]</scope>
    <source>
        <strain evidence="1 2">DHOD12</strain>
    </source>
</reference>
<dbReference type="Proteomes" id="UP000298656">
    <property type="component" value="Chromosome 1"/>
</dbReference>
<gene>
    <name evidence="1" type="ORF">FAZ95_03165</name>
</gene>
<proteinExistence type="predicted"/>
<name>A0A4P8ITJ1_9BURK</name>
<protein>
    <submittedName>
        <fullName evidence="1">Uncharacterized protein</fullName>
    </submittedName>
</protein>
<keyword evidence="2" id="KW-1185">Reference proteome</keyword>
<dbReference type="OrthoDB" id="8926609at2"/>
<dbReference type="AlphaFoldDB" id="A0A4P8ITJ1"/>
<dbReference type="RefSeq" id="WP_137334399.1">
    <property type="nucleotide sequence ID" value="NZ_CP040077.1"/>
</dbReference>
<organism evidence="1 2">
    <name type="scientific">Trinickia violacea</name>
    <dbReference type="NCBI Taxonomy" id="2571746"/>
    <lineage>
        <taxon>Bacteria</taxon>
        <taxon>Pseudomonadati</taxon>
        <taxon>Pseudomonadota</taxon>
        <taxon>Betaproteobacteria</taxon>
        <taxon>Burkholderiales</taxon>
        <taxon>Burkholderiaceae</taxon>
        <taxon>Trinickia</taxon>
    </lineage>
</organism>
<dbReference type="EMBL" id="CP040077">
    <property type="protein sequence ID" value="QCP51621.1"/>
    <property type="molecule type" value="Genomic_DNA"/>
</dbReference>